<evidence type="ECO:0000313" key="10">
    <source>
        <dbReference type="Proteomes" id="UP000663870"/>
    </source>
</evidence>
<dbReference type="Proteomes" id="UP000663854">
    <property type="component" value="Unassembled WGS sequence"/>
</dbReference>
<reference evidence="5" key="1">
    <citation type="submission" date="2021-02" db="EMBL/GenBank/DDBJ databases">
        <authorList>
            <person name="Nowell W R."/>
        </authorList>
    </citation>
    <scope>NUCLEOTIDE SEQUENCE</scope>
</reference>
<dbReference type="AlphaFoldDB" id="A0A813U992"/>
<proteinExistence type="inferred from homology"/>
<dbReference type="GO" id="GO:0005634">
    <property type="term" value="C:nucleus"/>
    <property type="evidence" value="ECO:0007669"/>
    <property type="project" value="TreeGrafter"/>
</dbReference>
<dbReference type="EMBL" id="CAJNOU010000076">
    <property type="protein sequence ID" value="CAF0850070.1"/>
    <property type="molecule type" value="Genomic_DNA"/>
</dbReference>
<evidence type="ECO:0000313" key="8">
    <source>
        <dbReference type="EMBL" id="CAF3628003.1"/>
    </source>
</evidence>
<dbReference type="OrthoDB" id="273141at2759"/>
<evidence type="ECO:0000313" key="5">
    <source>
        <dbReference type="EMBL" id="CAF0823460.1"/>
    </source>
</evidence>
<keyword evidence="10" id="KW-1185">Reference proteome</keyword>
<sequence>MARDRPSRHHRKHSHSSSSSSSSRSLTPSPKHRRLSSDNTDQILQKHSRFFSQLPEGPSNGIKREKIDVDSIPFPSSSSSRSYSTPNIDRRQFEARREERIRIAEFGIRGLWPSSPVGIDEEMDEKIEKKKKSHKKKDKKKKSKKKRRRHSSSSSSSSSLSDNESEPKWIETKTKKSSSSTTTTININNLQKQQNDEQDFIGPKLPEHLSQQQSNSSTNPLGTDKPLDFGKALLPGEGEAMARFVAEGKRIPRRGEIGLQSEEIQQFEELGFVMSGSRHRRMEAVRLRKENQIYSADEKRALATFNHEARSNKEKALMTQFKSIVDAKLKK</sequence>
<evidence type="ECO:0000259" key="3">
    <source>
        <dbReference type="Pfam" id="PF06047"/>
    </source>
</evidence>
<dbReference type="GO" id="GO:0010468">
    <property type="term" value="P:regulation of gene expression"/>
    <property type="evidence" value="ECO:0007669"/>
    <property type="project" value="TreeGrafter"/>
</dbReference>
<feature type="compositionally biased region" description="Polar residues" evidence="2">
    <location>
        <begin position="209"/>
        <end position="221"/>
    </location>
</feature>
<feature type="compositionally biased region" description="Low complexity" evidence="2">
    <location>
        <begin position="16"/>
        <end position="25"/>
    </location>
</feature>
<dbReference type="EMBL" id="CAJNOO010000139">
    <property type="protein sequence ID" value="CAF0823460.1"/>
    <property type="molecule type" value="Genomic_DNA"/>
</dbReference>
<feature type="compositionally biased region" description="Basic residues" evidence="2">
    <location>
        <begin position="1"/>
        <end position="15"/>
    </location>
</feature>
<organism evidence="5 11">
    <name type="scientific">Rotaria sordida</name>
    <dbReference type="NCBI Taxonomy" id="392033"/>
    <lineage>
        <taxon>Eukaryota</taxon>
        <taxon>Metazoa</taxon>
        <taxon>Spiralia</taxon>
        <taxon>Gnathifera</taxon>
        <taxon>Rotifera</taxon>
        <taxon>Eurotatoria</taxon>
        <taxon>Bdelloidea</taxon>
        <taxon>Philodinida</taxon>
        <taxon>Philodinidae</taxon>
        <taxon>Rotaria</taxon>
    </lineage>
</organism>
<feature type="compositionally biased region" description="Basic and acidic residues" evidence="2">
    <location>
        <begin position="88"/>
        <end position="103"/>
    </location>
</feature>
<evidence type="ECO:0000313" key="11">
    <source>
        <dbReference type="Proteomes" id="UP000663882"/>
    </source>
</evidence>
<evidence type="ECO:0000313" key="6">
    <source>
        <dbReference type="EMBL" id="CAF0850070.1"/>
    </source>
</evidence>
<dbReference type="PANTHER" id="PTHR13087">
    <property type="entry name" value="NF-KAPPA B ACTIVATING PROTEIN"/>
    <property type="match status" value="1"/>
</dbReference>
<feature type="region of interest" description="Disordered" evidence="2">
    <location>
        <begin position="1"/>
        <end position="234"/>
    </location>
</feature>
<dbReference type="Proteomes" id="UP000663823">
    <property type="component" value="Unassembled WGS sequence"/>
</dbReference>
<dbReference type="EMBL" id="CAJOBE010000357">
    <property type="protein sequence ID" value="CAF3628003.1"/>
    <property type="molecule type" value="Genomic_DNA"/>
</dbReference>
<name>A0A813U992_9BILA</name>
<evidence type="ECO:0000256" key="1">
    <source>
        <dbReference type="ARBA" id="ARBA00009313"/>
    </source>
</evidence>
<feature type="domain" description="NF-kappa-B-activating protein C-terminal" evidence="3">
    <location>
        <begin position="228"/>
        <end position="326"/>
    </location>
</feature>
<dbReference type="EMBL" id="CAJOAX010001999">
    <property type="protein sequence ID" value="CAF3762827.1"/>
    <property type="molecule type" value="Genomic_DNA"/>
</dbReference>
<dbReference type="Proteomes" id="UP000663889">
    <property type="component" value="Unassembled WGS sequence"/>
</dbReference>
<comment type="caution">
    <text evidence="5">The sequence shown here is derived from an EMBL/GenBank/DDBJ whole genome shotgun (WGS) entry which is preliminary data.</text>
</comment>
<dbReference type="PANTHER" id="PTHR13087:SF0">
    <property type="entry name" value="NFKB ACTIVATING PROTEIN LIKE"/>
    <property type="match status" value="1"/>
</dbReference>
<dbReference type="GO" id="GO:0003682">
    <property type="term" value="F:chromatin binding"/>
    <property type="evidence" value="ECO:0007669"/>
    <property type="project" value="InterPro"/>
</dbReference>
<dbReference type="Proteomes" id="UP000663874">
    <property type="component" value="Unassembled WGS sequence"/>
</dbReference>
<dbReference type="Proteomes" id="UP000663870">
    <property type="component" value="Unassembled WGS sequence"/>
</dbReference>
<feature type="compositionally biased region" description="Basic residues" evidence="2">
    <location>
        <begin position="129"/>
        <end position="151"/>
    </location>
</feature>
<feature type="compositionally biased region" description="Low complexity" evidence="2">
    <location>
        <begin position="71"/>
        <end position="86"/>
    </location>
</feature>
<evidence type="ECO:0000256" key="2">
    <source>
        <dbReference type="SAM" id="MobiDB-lite"/>
    </source>
</evidence>
<dbReference type="Pfam" id="PF06047">
    <property type="entry name" value="Nkap_C"/>
    <property type="match status" value="1"/>
</dbReference>
<dbReference type="EMBL" id="CAJNOH010000031">
    <property type="protein sequence ID" value="CAF0785121.1"/>
    <property type="molecule type" value="Genomic_DNA"/>
</dbReference>
<accession>A0A813U992</accession>
<dbReference type="InterPro" id="IPR009269">
    <property type="entry name" value="NKAP_C"/>
</dbReference>
<protein>
    <recommendedName>
        <fullName evidence="3">NF-kappa-B-activating protein C-terminal domain-containing protein</fullName>
    </recommendedName>
</protein>
<dbReference type="EMBL" id="CAJNOL010000357">
    <property type="protein sequence ID" value="CAF1025566.1"/>
    <property type="molecule type" value="Genomic_DNA"/>
</dbReference>
<dbReference type="InterPro" id="IPR040466">
    <property type="entry name" value="NKAP"/>
</dbReference>
<evidence type="ECO:0000313" key="9">
    <source>
        <dbReference type="EMBL" id="CAF3762827.1"/>
    </source>
</evidence>
<comment type="similarity">
    <text evidence="1">Belongs to the NKAP family.</text>
</comment>
<evidence type="ECO:0000313" key="4">
    <source>
        <dbReference type="EMBL" id="CAF0785121.1"/>
    </source>
</evidence>
<evidence type="ECO:0000313" key="7">
    <source>
        <dbReference type="EMBL" id="CAF1025566.1"/>
    </source>
</evidence>
<feature type="compositionally biased region" description="Basic and acidic residues" evidence="2">
    <location>
        <begin position="165"/>
        <end position="174"/>
    </location>
</feature>
<dbReference type="Proteomes" id="UP000663882">
    <property type="component" value="Unassembled WGS sequence"/>
</dbReference>
<gene>
    <name evidence="8" type="ORF">FNK824_LOCUS4766</name>
    <name evidence="7" type="ORF">JXQ802_LOCUS15380</name>
    <name evidence="9" type="ORF">OTI717_LOCUS16214</name>
    <name evidence="4" type="ORF">PYM288_LOCUS3833</name>
    <name evidence="5" type="ORF">RFH988_LOCUS5059</name>
    <name evidence="6" type="ORF">SEV965_LOCUS3056</name>
</gene>